<accession>A0A5B7DUZ1</accession>
<evidence type="ECO:0000313" key="4">
    <source>
        <dbReference type="Proteomes" id="UP000324222"/>
    </source>
</evidence>
<name>A0A5B7DUZ1_PORTR</name>
<feature type="region of interest" description="Disordered" evidence="1">
    <location>
        <begin position="45"/>
        <end position="89"/>
    </location>
</feature>
<comment type="caution">
    <text evidence="3">The sequence shown here is derived from an EMBL/GenBank/DDBJ whole genome shotgun (WGS) entry which is preliminary data.</text>
</comment>
<feature type="compositionally biased region" description="Polar residues" evidence="1">
    <location>
        <begin position="45"/>
        <end position="55"/>
    </location>
</feature>
<proteinExistence type="predicted"/>
<evidence type="ECO:0000313" key="3">
    <source>
        <dbReference type="EMBL" id="MPC24766.1"/>
    </source>
</evidence>
<dbReference type="AlphaFoldDB" id="A0A5B7DUZ1"/>
<keyword evidence="4" id="KW-1185">Reference proteome</keyword>
<organism evidence="3 4">
    <name type="scientific">Portunus trituberculatus</name>
    <name type="common">Swimming crab</name>
    <name type="synonym">Neptunus trituberculatus</name>
    <dbReference type="NCBI Taxonomy" id="210409"/>
    <lineage>
        <taxon>Eukaryota</taxon>
        <taxon>Metazoa</taxon>
        <taxon>Ecdysozoa</taxon>
        <taxon>Arthropoda</taxon>
        <taxon>Crustacea</taxon>
        <taxon>Multicrustacea</taxon>
        <taxon>Malacostraca</taxon>
        <taxon>Eumalacostraca</taxon>
        <taxon>Eucarida</taxon>
        <taxon>Decapoda</taxon>
        <taxon>Pleocyemata</taxon>
        <taxon>Brachyura</taxon>
        <taxon>Eubrachyura</taxon>
        <taxon>Portunoidea</taxon>
        <taxon>Portunidae</taxon>
        <taxon>Portuninae</taxon>
        <taxon>Portunus</taxon>
    </lineage>
</organism>
<keyword evidence="2" id="KW-0732">Signal</keyword>
<feature type="chain" id="PRO_5022831434" description="Secreted protein" evidence="2">
    <location>
        <begin position="19"/>
        <end position="89"/>
    </location>
</feature>
<protein>
    <recommendedName>
        <fullName evidence="5">Secreted protein</fullName>
    </recommendedName>
</protein>
<evidence type="ECO:0000256" key="2">
    <source>
        <dbReference type="SAM" id="SignalP"/>
    </source>
</evidence>
<evidence type="ECO:0008006" key="5">
    <source>
        <dbReference type="Google" id="ProtNLM"/>
    </source>
</evidence>
<feature type="signal peptide" evidence="2">
    <location>
        <begin position="1"/>
        <end position="18"/>
    </location>
</feature>
<sequence>MVVAVLLAVLARDTLLDAGSSCSLVPPPPPRSRLSPFCILASSQPRKSLSSSTMNGPHPPTSHSRPHTHFISSFPVLSQPHPSHFHVFR</sequence>
<evidence type="ECO:0000256" key="1">
    <source>
        <dbReference type="SAM" id="MobiDB-lite"/>
    </source>
</evidence>
<dbReference type="Proteomes" id="UP000324222">
    <property type="component" value="Unassembled WGS sequence"/>
</dbReference>
<dbReference type="EMBL" id="VSRR010001371">
    <property type="protein sequence ID" value="MPC24766.1"/>
    <property type="molecule type" value="Genomic_DNA"/>
</dbReference>
<reference evidence="3 4" key="1">
    <citation type="submission" date="2019-05" db="EMBL/GenBank/DDBJ databases">
        <title>Another draft genome of Portunus trituberculatus and its Hox gene families provides insights of decapod evolution.</title>
        <authorList>
            <person name="Jeong J.-H."/>
            <person name="Song I."/>
            <person name="Kim S."/>
            <person name="Choi T."/>
            <person name="Kim D."/>
            <person name="Ryu S."/>
            <person name="Kim W."/>
        </authorList>
    </citation>
    <scope>NUCLEOTIDE SEQUENCE [LARGE SCALE GENOMIC DNA]</scope>
    <source>
        <tissue evidence="3">Muscle</tissue>
    </source>
</reference>
<gene>
    <name evidence="3" type="ORF">E2C01_017859</name>
</gene>